<dbReference type="Pfam" id="PF00040">
    <property type="entry name" value="fn2"/>
    <property type="match status" value="1"/>
</dbReference>
<evidence type="ECO:0000256" key="3">
    <source>
        <dbReference type="ARBA" id="ARBA00023157"/>
    </source>
</evidence>
<dbReference type="SMART" id="SM00458">
    <property type="entry name" value="RICIN"/>
    <property type="match status" value="1"/>
</dbReference>
<dbReference type="Gene3D" id="2.10.10.10">
    <property type="entry name" value="Fibronectin, type II, collagen-binding"/>
    <property type="match status" value="1"/>
</dbReference>
<feature type="signal peptide" evidence="5">
    <location>
        <begin position="1"/>
        <end position="18"/>
    </location>
</feature>
<evidence type="ECO:0000256" key="5">
    <source>
        <dbReference type="SAM" id="SignalP"/>
    </source>
</evidence>
<evidence type="ECO:0000256" key="1">
    <source>
        <dbReference type="ARBA" id="ARBA00022729"/>
    </source>
</evidence>
<feature type="disulfide bond" evidence="4">
    <location>
        <begin position="182"/>
        <end position="209"/>
    </location>
</feature>
<dbReference type="SUPFAM" id="SSF57440">
    <property type="entry name" value="Kringle-like"/>
    <property type="match status" value="1"/>
</dbReference>
<dbReference type="Pfam" id="PF24562">
    <property type="entry name" value="CysR_MRC2_N"/>
    <property type="match status" value="1"/>
</dbReference>
<dbReference type="GO" id="GO:0005886">
    <property type="term" value="C:plasma membrane"/>
    <property type="evidence" value="ECO:0007669"/>
    <property type="project" value="TreeGrafter"/>
</dbReference>
<organism evidence="7 8">
    <name type="scientific">Chelydra serpentina</name>
    <name type="common">Snapping turtle</name>
    <name type="synonym">Testudo serpentina</name>
    <dbReference type="NCBI Taxonomy" id="8475"/>
    <lineage>
        <taxon>Eukaryota</taxon>
        <taxon>Metazoa</taxon>
        <taxon>Chordata</taxon>
        <taxon>Craniata</taxon>
        <taxon>Vertebrata</taxon>
        <taxon>Euteleostomi</taxon>
        <taxon>Archelosauria</taxon>
        <taxon>Testudinata</taxon>
        <taxon>Testudines</taxon>
        <taxon>Cryptodira</taxon>
        <taxon>Durocryptodira</taxon>
        <taxon>Americhelydia</taxon>
        <taxon>Chelydroidea</taxon>
        <taxon>Chelydridae</taxon>
        <taxon>Chelydra</taxon>
    </lineage>
</organism>
<dbReference type="PROSITE" id="PS50231">
    <property type="entry name" value="RICIN_B_LECTIN"/>
    <property type="match status" value="1"/>
</dbReference>
<evidence type="ECO:0000313" key="7">
    <source>
        <dbReference type="EMBL" id="KAG6934301.1"/>
    </source>
</evidence>
<dbReference type="OrthoDB" id="5858677at2759"/>
<dbReference type="Gene3D" id="2.80.10.50">
    <property type="match status" value="1"/>
</dbReference>
<dbReference type="CDD" id="cd00062">
    <property type="entry name" value="FN2"/>
    <property type="match status" value="1"/>
</dbReference>
<dbReference type="InterPro" id="IPR052678">
    <property type="entry name" value="OST-beta_subunit"/>
</dbReference>
<dbReference type="InterPro" id="IPR000772">
    <property type="entry name" value="Ricin_B_lectin"/>
</dbReference>
<dbReference type="PRINTS" id="PR00013">
    <property type="entry name" value="FNTYPEII"/>
</dbReference>
<dbReference type="GO" id="GO:0015721">
    <property type="term" value="P:bile acid and bile salt transport"/>
    <property type="evidence" value="ECO:0007669"/>
    <property type="project" value="TreeGrafter"/>
</dbReference>
<comment type="caution">
    <text evidence="7">The sequence shown here is derived from an EMBL/GenBank/DDBJ whole genome shotgun (WGS) entry which is preliminary data.</text>
</comment>
<feature type="domain" description="Fibronectin type-II" evidence="6">
    <location>
        <begin position="163"/>
        <end position="211"/>
    </location>
</feature>
<dbReference type="EMBL" id="JAHGAV010000059">
    <property type="protein sequence ID" value="KAG6934301.1"/>
    <property type="molecule type" value="Genomic_DNA"/>
</dbReference>
<dbReference type="SUPFAM" id="SSF50370">
    <property type="entry name" value="Ricin B-like lectins"/>
    <property type="match status" value="1"/>
</dbReference>
<keyword evidence="8" id="KW-1185">Reference proteome</keyword>
<sequence>MTLSLLLVFLSLIQSAFQLLDTKQFLIYNEDHKRCVQVLSSSSVTTANCDQDNESQKFRWVSEHQLMSVALKLCIGVPSKKDWVPITLYPCDKASELQKWECRNETLFAIQGEDLFFNYGNKQEKNIMLYKGSGVWSKWKIYGTTDDLCSRFYEGMFTLLGNANGEPCVFPFKFERKWYAECTDAGRSDGWLWCGTTEDYDADKKYGFCPLKC</sequence>
<feature type="chain" id="PRO_5035882306" evidence="5">
    <location>
        <begin position="19"/>
        <end position="213"/>
    </location>
</feature>
<dbReference type="GO" id="GO:0031012">
    <property type="term" value="C:extracellular matrix"/>
    <property type="evidence" value="ECO:0007669"/>
    <property type="project" value="UniProtKB-ARBA"/>
</dbReference>
<dbReference type="InterPro" id="IPR000562">
    <property type="entry name" value="FN_type2_dom"/>
</dbReference>
<feature type="non-terminal residue" evidence="7">
    <location>
        <position position="1"/>
    </location>
</feature>
<dbReference type="InterPro" id="IPR013806">
    <property type="entry name" value="Kringle-like"/>
</dbReference>
<reference evidence="7 8" key="1">
    <citation type="journal article" date="2020" name="G3 (Bethesda)">
        <title>Draft Genome of the Common Snapping Turtle, Chelydra serpentina, a Model for Phenotypic Plasticity in Reptiles.</title>
        <authorList>
            <person name="Das D."/>
            <person name="Singh S.K."/>
            <person name="Bierstedt J."/>
            <person name="Erickson A."/>
            <person name="Galli G.L.J."/>
            <person name="Crossley D.A. 2nd"/>
            <person name="Rhen T."/>
        </authorList>
    </citation>
    <scope>NUCLEOTIDE SEQUENCE [LARGE SCALE GENOMIC DNA]</scope>
    <source>
        <strain evidence="7">KW</strain>
    </source>
</reference>
<keyword evidence="7" id="KW-0675">Receptor</keyword>
<gene>
    <name evidence="7" type="ORF">G0U57_017405</name>
</gene>
<dbReference type="FunFam" id="2.80.10.50:FF:000032">
    <property type="entry name" value="macrophage mannose receptor 1"/>
    <property type="match status" value="1"/>
</dbReference>
<keyword evidence="1 5" id="KW-0732">Signal</keyword>
<dbReference type="PROSITE" id="PS51092">
    <property type="entry name" value="FN2_2"/>
    <property type="match status" value="1"/>
</dbReference>
<keyword evidence="3 4" id="KW-1015">Disulfide bond</keyword>
<dbReference type="AlphaFoldDB" id="A0A8T1SZ63"/>
<protein>
    <submittedName>
        <fullName evidence="7">Mannose receptor, C type 1</fullName>
    </submittedName>
</protein>
<name>A0A8T1SZ63_CHESE</name>
<keyword evidence="2" id="KW-0677">Repeat</keyword>
<evidence type="ECO:0000256" key="4">
    <source>
        <dbReference type="PROSITE-ProRule" id="PRU00479"/>
    </source>
</evidence>
<dbReference type="Proteomes" id="UP000765507">
    <property type="component" value="Unassembled WGS sequence"/>
</dbReference>
<dbReference type="FunFam" id="2.10.10.10:FF:000001">
    <property type="entry name" value="Fibronectin 1a isoform 1"/>
    <property type="match status" value="1"/>
</dbReference>
<feature type="disulfide bond" evidence="4">
    <location>
        <begin position="168"/>
        <end position="194"/>
    </location>
</feature>
<dbReference type="InterPro" id="IPR035992">
    <property type="entry name" value="Ricin_B-like_lectins"/>
</dbReference>
<dbReference type="InterPro" id="IPR036943">
    <property type="entry name" value="FN_type2_sf"/>
</dbReference>
<dbReference type="SMART" id="SM00059">
    <property type="entry name" value="FN2"/>
    <property type="match status" value="1"/>
</dbReference>
<dbReference type="GO" id="GO:0032991">
    <property type="term" value="C:protein-containing complex"/>
    <property type="evidence" value="ECO:0007669"/>
    <property type="project" value="TreeGrafter"/>
</dbReference>
<evidence type="ECO:0000256" key="2">
    <source>
        <dbReference type="ARBA" id="ARBA00022737"/>
    </source>
</evidence>
<accession>A0A8T1SZ63</accession>
<dbReference type="PANTHER" id="PTHR36129:SF1">
    <property type="entry name" value="ORGANIC SOLUTE TRANSPORTER SUBUNIT BETA"/>
    <property type="match status" value="1"/>
</dbReference>
<dbReference type="PANTHER" id="PTHR36129">
    <property type="entry name" value="ORGANIC SOLUTE TRANSPORTER SUBUNIT BETA-RELATED"/>
    <property type="match status" value="1"/>
</dbReference>
<evidence type="ECO:0000259" key="6">
    <source>
        <dbReference type="PROSITE" id="PS51092"/>
    </source>
</evidence>
<proteinExistence type="predicted"/>
<dbReference type="PROSITE" id="PS00023">
    <property type="entry name" value="FN2_1"/>
    <property type="match status" value="1"/>
</dbReference>
<evidence type="ECO:0000313" key="8">
    <source>
        <dbReference type="Proteomes" id="UP000765507"/>
    </source>
</evidence>
<dbReference type="CDD" id="cd23407">
    <property type="entry name" value="beta-trefoil_Ricin_MRC1"/>
    <property type="match status" value="1"/>
</dbReference>